<feature type="domain" description="Rab-GAP TBC" evidence="4">
    <location>
        <begin position="54"/>
        <end position="263"/>
    </location>
</feature>
<organism evidence="5 6">
    <name type="scientific">Circinella minor</name>
    <dbReference type="NCBI Taxonomy" id="1195481"/>
    <lineage>
        <taxon>Eukaryota</taxon>
        <taxon>Fungi</taxon>
        <taxon>Fungi incertae sedis</taxon>
        <taxon>Mucoromycota</taxon>
        <taxon>Mucoromycotina</taxon>
        <taxon>Mucoromycetes</taxon>
        <taxon>Mucorales</taxon>
        <taxon>Lichtheimiaceae</taxon>
        <taxon>Circinella</taxon>
    </lineage>
</organism>
<dbReference type="Pfam" id="PF00566">
    <property type="entry name" value="RabGAP-TBC"/>
    <property type="match status" value="1"/>
</dbReference>
<dbReference type="SMART" id="SM00164">
    <property type="entry name" value="TBC"/>
    <property type="match status" value="1"/>
</dbReference>
<keyword evidence="3" id="KW-1133">Transmembrane helix</keyword>
<feature type="compositionally biased region" description="Basic residues" evidence="2">
    <location>
        <begin position="1"/>
        <end position="10"/>
    </location>
</feature>
<gene>
    <name evidence="5" type="ORF">INT45_009995</name>
</gene>
<protein>
    <recommendedName>
        <fullName evidence="4">Rab-GAP TBC domain-containing protein</fullName>
    </recommendedName>
</protein>
<keyword evidence="3" id="KW-0812">Transmembrane</keyword>
<keyword evidence="1" id="KW-0343">GTPase activation</keyword>
<evidence type="ECO:0000313" key="5">
    <source>
        <dbReference type="EMBL" id="KAG2223636.1"/>
    </source>
</evidence>
<dbReference type="Gene3D" id="1.10.472.80">
    <property type="entry name" value="Ypt/Rab-GAP domain of gyp1p, domain 3"/>
    <property type="match status" value="1"/>
</dbReference>
<dbReference type="OrthoDB" id="206700at2759"/>
<keyword evidence="6" id="KW-1185">Reference proteome</keyword>
<feature type="compositionally biased region" description="Low complexity" evidence="2">
    <location>
        <begin position="11"/>
        <end position="20"/>
    </location>
</feature>
<dbReference type="Gene3D" id="1.10.8.1310">
    <property type="match status" value="1"/>
</dbReference>
<dbReference type="PANTHER" id="PTHR20913">
    <property type="entry name" value="TBC1 DOMAIN FAMILY MEMBER 20/GTPASE"/>
    <property type="match status" value="1"/>
</dbReference>
<dbReference type="GO" id="GO:0006888">
    <property type="term" value="P:endoplasmic reticulum to Golgi vesicle-mediated transport"/>
    <property type="evidence" value="ECO:0007669"/>
    <property type="project" value="TreeGrafter"/>
</dbReference>
<accession>A0A8H7S8M4</accession>
<comment type="caution">
    <text evidence="5">The sequence shown here is derived from an EMBL/GenBank/DDBJ whole genome shotgun (WGS) entry which is preliminary data.</text>
</comment>
<feature type="transmembrane region" description="Helical" evidence="3">
    <location>
        <begin position="421"/>
        <end position="439"/>
    </location>
</feature>
<dbReference type="GO" id="GO:0005096">
    <property type="term" value="F:GTPase activator activity"/>
    <property type="evidence" value="ECO:0007669"/>
    <property type="project" value="UniProtKB-KW"/>
</dbReference>
<dbReference type="InterPro" id="IPR000195">
    <property type="entry name" value="Rab-GAP-TBC_dom"/>
</dbReference>
<name>A0A8H7S8M4_9FUNG</name>
<dbReference type="FunFam" id="1.10.8.1310:FF:000001">
    <property type="entry name" value="TBC1 domain family, member 20"/>
    <property type="match status" value="1"/>
</dbReference>
<dbReference type="EMBL" id="JAEPRB010000057">
    <property type="protein sequence ID" value="KAG2223636.1"/>
    <property type="molecule type" value="Genomic_DNA"/>
</dbReference>
<evidence type="ECO:0000256" key="1">
    <source>
        <dbReference type="ARBA" id="ARBA00022468"/>
    </source>
</evidence>
<feature type="region of interest" description="Disordered" evidence="2">
    <location>
        <begin position="1"/>
        <end position="32"/>
    </location>
</feature>
<dbReference type="PANTHER" id="PTHR20913:SF7">
    <property type="entry name" value="RE60063P"/>
    <property type="match status" value="1"/>
</dbReference>
<dbReference type="GO" id="GO:0005789">
    <property type="term" value="C:endoplasmic reticulum membrane"/>
    <property type="evidence" value="ECO:0007669"/>
    <property type="project" value="TreeGrafter"/>
</dbReference>
<proteinExistence type="predicted"/>
<evidence type="ECO:0000259" key="4">
    <source>
        <dbReference type="PROSITE" id="PS50086"/>
    </source>
</evidence>
<dbReference type="Proteomes" id="UP000646827">
    <property type="component" value="Unassembled WGS sequence"/>
</dbReference>
<dbReference type="InterPro" id="IPR035969">
    <property type="entry name" value="Rab-GAP_TBC_sf"/>
</dbReference>
<keyword evidence="3" id="KW-0472">Membrane</keyword>
<evidence type="ECO:0000313" key="6">
    <source>
        <dbReference type="Proteomes" id="UP000646827"/>
    </source>
</evidence>
<sequence>MPRQRKRIRRSNNNNNNNISKKNDNHSKTTAVNGEWKVRNITALRAMGRSPGGFVNNDLRRKIWPLLLYCDQLPEKPSPAYTELDTHKDENQVELDIIRSFNTYPQDIPDEKKQELRTQLTSVITHVLRTHPKLHYYQGFHDIASIFLLLFGEKDASILMENVSLFLIRYPFFKKHICTMNDNENPLPAPSSNAMLDSLDPILREITMIDTIIQHEDPKLHIHMTESGVLPFYCLSWIITWFSHDIDDISKIVRLFDLFLSSNPLMPLYVAAALVLSRRQLVLKESPDPSMIHTLLTKVPKNINIELLIKRAIELEKLYPPYELQQSSGIGLDQESSVNTYKEMWLKMVIIDDNNEEKDNKQQLLQSMRKKAQDILAMSANERTPLPIDPKRVATISNNSNISFGKQLLDKMRQSYKHDPMLWTTVALSAGVITFAVATDQFGLV</sequence>
<dbReference type="PROSITE" id="PS50086">
    <property type="entry name" value="TBC_RABGAP"/>
    <property type="match status" value="1"/>
</dbReference>
<evidence type="ECO:0000256" key="2">
    <source>
        <dbReference type="SAM" id="MobiDB-lite"/>
    </source>
</evidence>
<evidence type="ECO:0000256" key="3">
    <source>
        <dbReference type="SAM" id="Phobius"/>
    </source>
</evidence>
<feature type="non-terminal residue" evidence="5">
    <location>
        <position position="1"/>
    </location>
</feature>
<dbReference type="AlphaFoldDB" id="A0A8H7S8M4"/>
<dbReference type="SUPFAM" id="SSF47923">
    <property type="entry name" value="Ypt/Rab-GAP domain of gyp1p"/>
    <property type="match status" value="2"/>
</dbReference>
<reference evidence="5 6" key="1">
    <citation type="submission" date="2020-12" db="EMBL/GenBank/DDBJ databases">
        <title>Metabolic potential, ecology and presence of endohyphal bacteria is reflected in genomic diversity of Mucoromycotina.</title>
        <authorList>
            <person name="Muszewska A."/>
            <person name="Okrasinska A."/>
            <person name="Steczkiewicz K."/>
            <person name="Drgas O."/>
            <person name="Orlowska M."/>
            <person name="Perlinska-Lenart U."/>
            <person name="Aleksandrzak-Piekarczyk T."/>
            <person name="Szatraj K."/>
            <person name="Zielenkiewicz U."/>
            <person name="Pilsyk S."/>
            <person name="Malc E."/>
            <person name="Mieczkowski P."/>
            <person name="Kruszewska J.S."/>
            <person name="Biernat P."/>
            <person name="Pawlowska J."/>
        </authorList>
    </citation>
    <scope>NUCLEOTIDE SEQUENCE [LARGE SCALE GENOMIC DNA]</scope>
    <source>
        <strain evidence="5 6">CBS 142.35</strain>
    </source>
</reference>
<dbReference type="InterPro" id="IPR045913">
    <property type="entry name" value="TBC20/Gyp8-like"/>
</dbReference>